<evidence type="ECO:0000313" key="4">
    <source>
        <dbReference type="Proteomes" id="UP000653099"/>
    </source>
</evidence>
<feature type="domain" description="Type I restriction enzyme R protein N-terminal" evidence="2">
    <location>
        <begin position="28"/>
        <end position="126"/>
    </location>
</feature>
<evidence type="ECO:0000259" key="2">
    <source>
        <dbReference type="Pfam" id="PF13588"/>
    </source>
</evidence>
<dbReference type="RefSeq" id="WP_188785793.1">
    <property type="nucleotide sequence ID" value="NZ_BMOC01000002.1"/>
</dbReference>
<reference evidence="3" key="1">
    <citation type="journal article" date="2014" name="Int. J. Syst. Evol. Microbiol.">
        <title>Complete genome sequence of Corynebacterium casei LMG S-19264T (=DSM 44701T), isolated from a smear-ripened cheese.</title>
        <authorList>
            <consortium name="US DOE Joint Genome Institute (JGI-PGF)"/>
            <person name="Walter F."/>
            <person name="Albersmeier A."/>
            <person name="Kalinowski J."/>
            <person name="Ruckert C."/>
        </authorList>
    </citation>
    <scope>NUCLEOTIDE SEQUENCE</scope>
    <source>
        <strain evidence="3">JCM 14359</strain>
    </source>
</reference>
<comment type="caution">
    <text evidence="3">The sequence shown here is derived from an EMBL/GenBank/DDBJ whole genome shotgun (WGS) entry which is preliminary data.</text>
</comment>
<organism evidence="3 4">
    <name type="scientific">Halobellus salinus</name>
    <dbReference type="NCBI Taxonomy" id="931585"/>
    <lineage>
        <taxon>Archaea</taxon>
        <taxon>Methanobacteriati</taxon>
        <taxon>Methanobacteriota</taxon>
        <taxon>Stenosarchaea group</taxon>
        <taxon>Halobacteria</taxon>
        <taxon>Halobacteriales</taxon>
        <taxon>Haloferacaceae</taxon>
        <taxon>Halobellus</taxon>
    </lineage>
</organism>
<dbReference type="AlphaFoldDB" id="A0A830ECV8"/>
<sequence>MDGEAVRNYVEQSQTLLEASPQMDEENTKVKLIQPFVDLLGWNFYSTEVQLEYTVQMGTQSSKVDYALMVGDTPVVFIEAKPARSDLTEKNVRQLQSYMRQELSVDWGVLTNGKEFEILSVTGDDKQDGETSIATFDLDEMAHNPDIPEILTKDAIQSGRADDIARQLTQTNRAIHRLSDQEESIAGRISDVLQDELGETPLDFEEQSLDFVHGLRHALRERREFIGESTDGEDDTSGDNVSDDDPDTEEVEIEPVENNVAGTIRRTDIEGDEEAQVAVFPTRESGLPFLFENNAWGFVRIGRDFDYVAMYVTQNAREVRYFAKVRDTVVPEDANLIREPTEYVDRAELADNKMVVRFEADSLYQLEDPIPYETKYPQSHRYTTLGEFRTAETTDSIL</sequence>
<reference evidence="3" key="2">
    <citation type="submission" date="2020-09" db="EMBL/GenBank/DDBJ databases">
        <authorList>
            <person name="Sun Q."/>
            <person name="Ohkuma M."/>
        </authorList>
    </citation>
    <scope>NUCLEOTIDE SEQUENCE</scope>
    <source>
        <strain evidence="3">JCM 14359</strain>
    </source>
</reference>
<accession>A0A830ECV8</accession>
<feature type="region of interest" description="Disordered" evidence="1">
    <location>
        <begin position="224"/>
        <end position="251"/>
    </location>
</feature>
<evidence type="ECO:0000313" key="3">
    <source>
        <dbReference type="EMBL" id="GGI97952.1"/>
    </source>
</evidence>
<dbReference type="EMBL" id="BMOC01000002">
    <property type="protein sequence ID" value="GGI97952.1"/>
    <property type="molecule type" value="Genomic_DNA"/>
</dbReference>
<dbReference type="InterPro" id="IPR029464">
    <property type="entry name" value="HSDR_N"/>
</dbReference>
<gene>
    <name evidence="3" type="ORF">GCM10008995_04790</name>
</gene>
<name>A0A830ECV8_9EURY</name>
<protein>
    <recommendedName>
        <fullName evidence="2">Type I restriction enzyme R protein N-terminal domain-containing protein</fullName>
    </recommendedName>
</protein>
<feature type="compositionally biased region" description="Acidic residues" evidence="1">
    <location>
        <begin position="230"/>
        <end position="251"/>
    </location>
</feature>
<evidence type="ECO:0000256" key="1">
    <source>
        <dbReference type="SAM" id="MobiDB-lite"/>
    </source>
</evidence>
<dbReference type="Gene3D" id="3.90.1570.30">
    <property type="match status" value="1"/>
</dbReference>
<dbReference type="OrthoDB" id="305177at2157"/>
<dbReference type="Proteomes" id="UP000653099">
    <property type="component" value="Unassembled WGS sequence"/>
</dbReference>
<dbReference type="Pfam" id="PF13588">
    <property type="entry name" value="HSDR_N_2"/>
    <property type="match status" value="1"/>
</dbReference>
<keyword evidence="4" id="KW-1185">Reference proteome</keyword>
<proteinExistence type="predicted"/>